<gene>
    <name evidence="2" type="ORF">KQX54_015700</name>
</gene>
<dbReference type="EMBL" id="JAHXZJ010000001">
    <property type="protein sequence ID" value="KAH0567880.1"/>
    <property type="molecule type" value="Genomic_DNA"/>
</dbReference>
<comment type="caution">
    <text evidence="2">The sequence shown here is derived from an EMBL/GenBank/DDBJ whole genome shotgun (WGS) entry which is preliminary data.</text>
</comment>
<protein>
    <recommendedName>
        <fullName evidence="1">Mutator-like transposase domain-containing protein</fullName>
    </recommendedName>
</protein>
<dbReference type="Pfam" id="PF20700">
    <property type="entry name" value="Mutator"/>
    <property type="match status" value="1"/>
</dbReference>
<accession>A0AAV7J4P7</accession>
<evidence type="ECO:0000313" key="2">
    <source>
        <dbReference type="EMBL" id="KAH0567880.1"/>
    </source>
</evidence>
<keyword evidence="3" id="KW-1185">Reference proteome</keyword>
<name>A0AAV7J4P7_COTGL</name>
<feature type="domain" description="Mutator-like transposase" evidence="1">
    <location>
        <begin position="40"/>
        <end position="90"/>
    </location>
</feature>
<dbReference type="Proteomes" id="UP000826195">
    <property type="component" value="Unassembled WGS sequence"/>
</dbReference>
<evidence type="ECO:0000313" key="3">
    <source>
        <dbReference type="Proteomes" id="UP000826195"/>
    </source>
</evidence>
<evidence type="ECO:0000259" key="1">
    <source>
        <dbReference type="Pfam" id="PF20700"/>
    </source>
</evidence>
<dbReference type="AlphaFoldDB" id="A0AAV7J4P7"/>
<proteinExistence type="predicted"/>
<organism evidence="2 3">
    <name type="scientific">Cotesia glomerata</name>
    <name type="common">Lepidopteran parasitic wasp</name>
    <name type="synonym">Apanteles glomeratus</name>
    <dbReference type="NCBI Taxonomy" id="32391"/>
    <lineage>
        <taxon>Eukaryota</taxon>
        <taxon>Metazoa</taxon>
        <taxon>Ecdysozoa</taxon>
        <taxon>Arthropoda</taxon>
        <taxon>Hexapoda</taxon>
        <taxon>Insecta</taxon>
        <taxon>Pterygota</taxon>
        <taxon>Neoptera</taxon>
        <taxon>Endopterygota</taxon>
        <taxon>Hymenoptera</taxon>
        <taxon>Apocrita</taxon>
        <taxon>Ichneumonoidea</taxon>
        <taxon>Braconidae</taxon>
        <taxon>Microgastrinae</taxon>
        <taxon>Cotesia</taxon>
    </lineage>
</organism>
<sequence length="95" mass="10597">MKLIENISGNMLITYSEPEQFVFLRRIKFSGNFVSSDSCAVHAGVGYTCLSKILACADIPMISQALYKRYEREVETVIEEVAKESCKRAAGKNVV</sequence>
<reference evidence="2 3" key="1">
    <citation type="journal article" date="2021" name="J. Hered.">
        <title>A chromosome-level genome assembly of the parasitoid wasp, Cotesia glomerata (Hymenoptera: Braconidae).</title>
        <authorList>
            <person name="Pinto B.J."/>
            <person name="Weis J.J."/>
            <person name="Gamble T."/>
            <person name="Ode P.J."/>
            <person name="Paul R."/>
            <person name="Zaspel J.M."/>
        </authorList>
    </citation>
    <scope>NUCLEOTIDE SEQUENCE [LARGE SCALE GENOMIC DNA]</scope>
    <source>
        <strain evidence="2">CgM1</strain>
    </source>
</reference>
<dbReference type="InterPro" id="IPR049012">
    <property type="entry name" value="Mutator_transp_dom"/>
</dbReference>